<reference evidence="7" key="1">
    <citation type="submission" date="2013-12" db="EMBL/GenBank/DDBJ databases">
        <authorList>
            <person name="Omoto C.K."/>
            <person name="Sibley D."/>
            <person name="Venepally P."/>
            <person name="Hadjithomas M."/>
            <person name="Karamycheva S."/>
            <person name="Brunk B."/>
            <person name="Roos D."/>
            <person name="Caler E."/>
            <person name="Lorenzi H."/>
        </authorList>
    </citation>
    <scope>NUCLEOTIDE SEQUENCE</scope>
</reference>
<sequence>MVPQRTWRIDNKSVYSVSVRDAHEVLVGNGGGVVYVIDPLMNEFRWDSRVAGQAVCSIASKDDWYYFGSWDGALYAYHSSSGKCVPQWKLIDKLKHGVCVCILPPYEGTLPPYKGTLPISGEQVFPAQDLLCVGSQNGTLLLVDGKTGQIRCVKENAHEDIIRKIRMVANHPVAKLVLTCSNDGTFGVWDGYTLECYGKYQASSTMSFCFDVQGWYEDGVINVVCAMDDGLVKHHCVQIGQELEVGSCKNEQSPLVELGGTTVWRHNNTIWSLALDVESMDVYAGTDDGHILVFNSKAERSNVKELLSESVVAAKWEEVRQLVEENDRQKQAQVALDLNNIPKAQDRARHPGKKVGQTSLFTDDQSQQVMVYQWSGTEWICIGEMLGQTQQASTVIQSNNIFEGDEFFPAGIYDHIFDVEIDTRCGDKPRLPYNNGQAPRDVAERFCTRENIPKTNIPDIVKFIQENAIVAKPQESPKTPAAEEVCVKYTHFKFDKPSKWQAAFKKLREIDAQEKEKMSQSEYDLLSLVETSVSKSSFFREDLRSSEIHVLFDVQEATFIKWSDYLPVLDLWRYYVLHENVINYLRKNGRGSLQISFLVSTVANKFCEDGPGGSMAMMATRCLANLATIPNIREFMLRNFEVVFQDLKKIAPVTDDRLSTALCMLLHNLVLSANMDFRASGPNGTSEYKPITQSIQNLANQLCLPPSPAKDTLDQILSTATQ</sequence>
<dbReference type="Gene3D" id="2.40.128.630">
    <property type="match status" value="1"/>
</dbReference>
<dbReference type="InterPro" id="IPR013535">
    <property type="entry name" value="PUL_dom"/>
</dbReference>
<proteinExistence type="predicted"/>
<dbReference type="PROSITE" id="PS51394">
    <property type="entry name" value="PFU"/>
    <property type="match status" value="1"/>
</dbReference>
<dbReference type="OrthoDB" id="538223at2759"/>
<dbReference type="InterPro" id="IPR011989">
    <property type="entry name" value="ARM-like"/>
</dbReference>
<dbReference type="InterPro" id="IPR038122">
    <property type="entry name" value="PFU_sf"/>
</dbReference>
<evidence type="ECO:0000259" key="6">
    <source>
        <dbReference type="PROSITE" id="PS51396"/>
    </source>
</evidence>
<comment type="subcellular location">
    <subcellularLocation>
        <location evidence="1">Cytoplasm</location>
    </subcellularLocation>
</comment>
<organism evidence="7 8">
    <name type="scientific">Gregarina niphandrodes</name>
    <name type="common">Septate eugregarine</name>
    <dbReference type="NCBI Taxonomy" id="110365"/>
    <lineage>
        <taxon>Eukaryota</taxon>
        <taxon>Sar</taxon>
        <taxon>Alveolata</taxon>
        <taxon>Apicomplexa</taxon>
        <taxon>Conoidasida</taxon>
        <taxon>Gregarinasina</taxon>
        <taxon>Eugregarinorida</taxon>
        <taxon>Gregarinidae</taxon>
        <taxon>Gregarina</taxon>
    </lineage>
</organism>
<dbReference type="RefSeq" id="XP_011133358.1">
    <property type="nucleotide sequence ID" value="XM_011135056.1"/>
</dbReference>
<keyword evidence="3" id="KW-0853">WD repeat</keyword>
<dbReference type="Pfam" id="PF09070">
    <property type="entry name" value="PFU"/>
    <property type="match status" value="1"/>
</dbReference>
<dbReference type="GeneID" id="22915901"/>
<keyword evidence="4" id="KW-0677">Repeat</keyword>
<dbReference type="GO" id="GO:0043130">
    <property type="term" value="F:ubiquitin binding"/>
    <property type="evidence" value="ECO:0007669"/>
    <property type="project" value="TreeGrafter"/>
</dbReference>
<dbReference type="SUPFAM" id="SSF50998">
    <property type="entry name" value="Quinoprotein alcohol dehydrogenase-like"/>
    <property type="match status" value="1"/>
</dbReference>
<dbReference type="SMART" id="SM00320">
    <property type="entry name" value="WD40"/>
    <property type="match status" value="3"/>
</dbReference>
<dbReference type="InterPro" id="IPR015155">
    <property type="entry name" value="PFU"/>
</dbReference>
<dbReference type="Proteomes" id="UP000019763">
    <property type="component" value="Unassembled WGS sequence"/>
</dbReference>
<accession>A0A023AXN9</accession>
<evidence type="ECO:0000256" key="3">
    <source>
        <dbReference type="ARBA" id="ARBA00022574"/>
    </source>
</evidence>
<dbReference type="GO" id="GO:0005634">
    <property type="term" value="C:nucleus"/>
    <property type="evidence" value="ECO:0007669"/>
    <property type="project" value="TreeGrafter"/>
</dbReference>
<dbReference type="VEuPathDB" id="CryptoDB:GNI_173020"/>
<comment type="caution">
    <text evidence="7">The sequence shown here is derived from an EMBL/GenBank/DDBJ whole genome shotgun (WGS) entry which is preliminary data.</text>
</comment>
<dbReference type="PANTHER" id="PTHR19849:SF0">
    <property type="entry name" value="PHOSPHOLIPASE A-2-ACTIVATING PROTEIN"/>
    <property type="match status" value="1"/>
</dbReference>
<feature type="domain" description="PFU" evidence="5">
    <location>
        <begin position="371"/>
        <end position="478"/>
    </location>
</feature>
<evidence type="ECO:0000256" key="2">
    <source>
        <dbReference type="ARBA" id="ARBA00022490"/>
    </source>
</evidence>
<feature type="domain" description="PUL" evidence="6">
    <location>
        <begin position="484"/>
        <end position="722"/>
    </location>
</feature>
<dbReference type="eggNOG" id="KOG0301">
    <property type="taxonomic scope" value="Eukaryota"/>
</dbReference>
<evidence type="ECO:0000313" key="7">
    <source>
        <dbReference type="EMBL" id="EZG43417.1"/>
    </source>
</evidence>
<evidence type="ECO:0000256" key="1">
    <source>
        <dbReference type="ARBA" id="ARBA00004496"/>
    </source>
</evidence>
<dbReference type="InterPro" id="IPR015943">
    <property type="entry name" value="WD40/YVTN_repeat-like_dom_sf"/>
</dbReference>
<dbReference type="Gene3D" id="2.130.10.10">
    <property type="entry name" value="YVTN repeat-like/Quinoprotein amine dehydrogenase"/>
    <property type="match status" value="1"/>
</dbReference>
<protein>
    <submittedName>
        <fullName evidence="7">PUL domain protein</fullName>
    </submittedName>
</protein>
<dbReference type="PROSITE" id="PS51396">
    <property type="entry name" value="PUL"/>
    <property type="match status" value="1"/>
</dbReference>
<dbReference type="InterPro" id="IPR011047">
    <property type="entry name" value="Quinoprotein_ADH-like_sf"/>
</dbReference>
<dbReference type="AlphaFoldDB" id="A0A023AXN9"/>
<keyword evidence="8" id="KW-1185">Reference proteome</keyword>
<gene>
    <name evidence="7" type="ORF">GNI_173020</name>
</gene>
<name>A0A023AXN9_GRENI</name>
<dbReference type="Pfam" id="PF08324">
    <property type="entry name" value="PUL"/>
    <property type="match status" value="1"/>
</dbReference>
<keyword evidence="2" id="KW-0963">Cytoplasm</keyword>
<dbReference type="Gene3D" id="3.10.20.870">
    <property type="entry name" value="PFU (PLAA family ubiquitin binding), C-terminal domain"/>
    <property type="match status" value="1"/>
</dbReference>
<evidence type="ECO:0000256" key="4">
    <source>
        <dbReference type="ARBA" id="ARBA00022737"/>
    </source>
</evidence>
<dbReference type="PANTHER" id="PTHR19849">
    <property type="entry name" value="PHOSPHOLIPASE A-2-ACTIVATING PROTEIN"/>
    <property type="match status" value="1"/>
</dbReference>
<dbReference type="Gene3D" id="1.25.10.10">
    <property type="entry name" value="Leucine-rich Repeat Variant"/>
    <property type="match status" value="1"/>
</dbReference>
<dbReference type="EMBL" id="AFNH02001298">
    <property type="protein sequence ID" value="EZG43417.1"/>
    <property type="molecule type" value="Genomic_DNA"/>
</dbReference>
<evidence type="ECO:0000259" key="5">
    <source>
        <dbReference type="PROSITE" id="PS51394"/>
    </source>
</evidence>
<dbReference type="GO" id="GO:0005737">
    <property type="term" value="C:cytoplasm"/>
    <property type="evidence" value="ECO:0007669"/>
    <property type="project" value="UniProtKB-SubCell"/>
</dbReference>
<evidence type="ECO:0000313" key="8">
    <source>
        <dbReference type="Proteomes" id="UP000019763"/>
    </source>
</evidence>
<dbReference type="InterPro" id="IPR001680">
    <property type="entry name" value="WD40_rpt"/>
</dbReference>
<dbReference type="GO" id="GO:0010992">
    <property type="term" value="P:ubiquitin recycling"/>
    <property type="evidence" value="ECO:0007669"/>
    <property type="project" value="TreeGrafter"/>
</dbReference>
<dbReference type="GO" id="GO:0043161">
    <property type="term" value="P:proteasome-mediated ubiquitin-dependent protein catabolic process"/>
    <property type="evidence" value="ECO:0007669"/>
    <property type="project" value="TreeGrafter"/>
</dbReference>